<keyword evidence="1" id="KW-0175">Coiled coil</keyword>
<feature type="region of interest" description="Disordered" evidence="2">
    <location>
        <begin position="184"/>
        <end position="206"/>
    </location>
</feature>
<name>A0ABV2AQY6_9EUKA</name>
<evidence type="ECO:0000256" key="1">
    <source>
        <dbReference type="SAM" id="Coils"/>
    </source>
</evidence>
<keyword evidence="4" id="KW-1185">Reference proteome</keyword>
<evidence type="ECO:0000313" key="3">
    <source>
        <dbReference type="EMBL" id="MES1921954.1"/>
    </source>
</evidence>
<evidence type="ECO:0000313" key="4">
    <source>
        <dbReference type="Proteomes" id="UP001439008"/>
    </source>
</evidence>
<proteinExistence type="predicted"/>
<feature type="coiled-coil region" evidence="1">
    <location>
        <begin position="4"/>
        <end position="59"/>
    </location>
</feature>
<evidence type="ECO:0000256" key="2">
    <source>
        <dbReference type="SAM" id="MobiDB-lite"/>
    </source>
</evidence>
<gene>
    <name evidence="3" type="ORF">MHBO_003479</name>
</gene>
<dbReference type="Proteomes" id="UP001439008">
    <property type="component" value="Unassembled WGS sequence"/>
</dbReference>
<accession>A0ABV2AQY6</accession>
<protein>
    <submittedName>
        <fullName evidence="3">Uncharacterized protein</fullName>
    </submittedName>
</protein>
<dbReference type="EMBL" id="JBDODL010001984">
    <property type="protein sequence ID" value="MES1921954.1"/>
    <property type="molecule type" value="Genomic_DNA"/>
</dbReference>
<feature type="non-terminal residue" evidence="3">
    <location>
        <position position="1"/>
    </location>
</feature>
<reference evidence="3 4" key="1">
    <citation type="journal article" date="2024" name="BMC Biol.">
        <title>Comparative genomics of Ascetosporea gives new insight into the evolutionary basis for animal parasitism in Rhizaria.</title>
        <authorList>
            <person name="Hiltunen Thoren M."/>
            <person name="Onut-Brannstrom I."/>
            <person name="Alfjorden A."/>
            <person name="Peckova H."/>
            <person name="Swords F."/>
            <person name="Hooper C."/>
            <person name="Holzer A.S."/>
            <person name="Bass D."/>
            <person name="Burki F."/>
        </authorList>
    </citation>
    <scope>NUCLEOTIDE SEQUENCE [LARGE SCALE GENOMIC DNA]</scope>
    <source>
        <strain evidence="3">20-A016</strain>
    </source>
</reference>
<sequence>KKILSQLKEALEDIDKERLLKEEKERKILQLEDKLNEKNNQIEKLLKNEKKKRKNIHNNNLFEIYSSNSKKAKNIIDEELELLKKTLDENIYSKSNLSEDSADSSFSAEVEINKKIEPKITKKNKIALEKNVKKKALKNFKDSKKEVKKSAFLAKSGNIKKKVSFKTAEEPVLLFSQNAVKEKIDGKSPEPKRLSLRERIEMSKNL</sequence>
<comment type="caution">
    <text evidence="3">The sequence shown here is derived from an EMBL/GenBank/DDBJ whole genome shotgun (WGS) entry which is preliminary data.</text>
</comment>
<organism evidence="3 4">
    <name type="scientific">Bonamia ostreae</name>
    <dbReference type="NCBI Taxonomy" id="126728"/>
    <lineage>
        <taxon>Eukaryota</taxon>
        <taxon>Sar</taxon>
        <taxon>Rhizaria</taxon>
        <taxon>Endomyxa</taxon>
        <taxon>Ascetosporea</taxon>
        <taxon>Haplosporida</taxon>
        <taxon>Bonamia</taxon>
    </lineage>
</organism>